<dbReference type="Proteomes" id="UP001287286">
    <property type="component" value="Unassembled WGS sequence"/>
</dbReference>
<evidence type="ECO:0000256" key="1">
    <source>
        <dbReference type="SAM" id="MobiDB-lite"/>
    </source>
</evidence>
<keyword evidence="3" id="KW-1185">Reference proteome</keyword>
<accession>A0ABR0C6N9</accession>
<gene>
    <name evidence="2" type="ORF">Purlil1_3711</name>
</gene>
<comment type="caution">
    <text evidence="2">The sequence shown here is derived from an EMBL/GenBank/DDBJ whole genome shotgun (WGS) entry which is preliminary data.</text>
</comment>
<reference evidence="2 3" key="1">
    <citation type="journal article" date="2024" name="Microbiol. Resour. Announc.">
        <title>Genome annotations for the ascomycete fungi Trichoderma harzianum, Trichoderma aggressivum, and Purpureocillium lilacinum.</title>
        <authorList>
            <person name="Beijen E.P.W."/>
            <person name="Ohm R.A."/>
        </authorList>
    </citation>
    <scope>NUCLEOTIDE SEQUENCE [LARGE SCALE GENOMIC DNA]</scope>
    <source>
        <strain evidence="2 3">CBS 150709</strain>
    </source>
</reference>
<name>A0ABR0C6N9_PURLI</name>
<feature type="region of interest" description="Disordered" evidence="1">
    <location>
        <begin position="293"/>
        <end position="321"/>
    </location>
</feature>
<feature type="region of interest" description="Disordered" evidence="1">
    <location>
        <begin position="1"/>
        <end position="43"/>
    </location>
</feature>
<feature type="region of interest" description="Disordered" evidence="1">
    <location>
        <begin position="81"/>
        <end position="100"/>
    </location>
</feature>
<dbReference type="EMBL" id="JAWRVI010000010">
    <property type="protein sequence ID" value="KAK4091872.1"/>
    <property type="molecule type" value="Genomic_DNA"/>
</dbReference>
<protein>
    <submittedName>
        <fullName evidence="2">Uncharacterized protein</fullName>
    </submittedName>
</protein>
<sequence length="424" mass="45808">MPVTIHRHHHRLGCGPSTFRKRTQPAQQGKDVRPSITPDASPSKTLKVLGEELSWETKNTAAGLGRVARRLSCAVAAQPPRGITTTTTTTSVDSPPAPPVSRNENLPFQALSTCVVPPPARPTKVELGLKGAYEDEECVLSSSRRLVQTPPVLGPPSLPILVEFFVEFVKMCPFRSLSQCHMQTRWAGRRMRDGCFRCSSPSYETYSLVPPDVGIRRAALANTVALNVIPILFLPASRSHQPPGTPPATQTRFPPRAAISGSRYLTHTLSLCACVAVAPGWLVFPSSHIGRAPSDAPPPPFSIPRPRQRESDDEPLPLPLLVPILPSKPGRSLLPSLAPPTTPSLLSSSPLSYSSSSSSSLSLDQSPLRSVLDTVICSSRVLLLADTSCYCAWPSLHRRTRRPRTCTDKRLLAASASSQSPKTT</sequence>
<feature type="compositionally biased region" description="Basic residues" evidence="1">
    <location>
        <begin position="1"/>
        <end position="12"/>
    </location>
</feature>
<evidence type="ECO:0000313" key="3">
    <source>
        <dbReference type="Proteomes" id="UP001287286"/>
    </source>
</evidence>
<organism evidence="2 3">
    <name type="scientific">Purpureocillium lilacinum</name>
    <name type="common">Paecilomyces lilacinus</name>
    <dbReference type="NCBI Taxonomy" id="33203"/>
    <lineage>
        <taxon>Eukaryota</taxon>
        <taxon>Fungi</taxon>
        <taxon>Dikarya</taxon>
        <taxon>Ascomycota</taxon>
        <taxon>Pezizomycotina</taxon>
        <taxon>Sordariomycetes</taxon>
        <taxon>Hypocreomycetidae</taxon>
        <taxon>Hypocreales</taxon>
        <taxon>Ophiocordycipitaceae</taxon>
        <taxon>Purpureocillium</taxon>
    </lineage>
</organism>
<proteinExistence type="predicted"/>
<evidence type="ECO:0000313" key="2">
    <source>
        <dbReference type="EMBL" id="KAK4091872.1"/>
    </source>
</evidence>